<dbReference type="Pfam" id="PF00652">
    <property type="entry name" value="Ricin_B_lectin"/>
    <property type="match status" value="1"/>
</dbReference>
<sequence>MSESQNEDAERKERARRVAALAGASRQPGERARIGTRIAGSVAVLALVAGGTLGIGAWHSYRAETAAKEAKAEKDRKKREAELTKKPTASRSESEKKGGEERKEEKKMQELPTTPSESTKPTLEPPTETVEKPKKDVKLTAQSKTAKSGYSRVVLANGATKMCADLPYYGGHPDGAPITQYRCNTNDGDNQLWNITVSHPKAGPEGRNLVMLANVKDGRCFDLLGYGGKPNGTRLYTGICNSNKVDDNQQWWLEGLPNSTGKRLHNYASKGRCLQVDGGSDKKDARLVIGDCKARSATWFMKQ</sequence>
<feature type="domain" description="Ricin B lectin" evidence="3">
    <location>
        <begin position="154"/>
        <end position="296"/>
    </location>
</feature>
<comment type="caution">
    <text evidence="4">The sequence shown here is derived from an EMBL/GenBank/DDBJ whole genome shotgun (WGS) entry which is preliminary data.</text>
</comment>
<accession>A0ABS3XJ70</accession>
<feature type="transmembrane region" description="Helical" evidence="2">
    <location>
        <begin position="38"/>
        <end position="61"/>
    </location>
</feature>
<protein>
    <submittedName>
        <fullName evidence="4">RICIN domain-containing protein</fullName>
    </submittedName>
</protein>
<keyword evidence="2" id="KW-0812">Transmembrane</keyword>
<dbReference type="Gene3D" id="2.80.10.50">
    <property type="match status" value="2"/>
</dbReference>
<feature type="compositionally biased region" description="Polar residues" evidence="1">
    <location>
        <begin position="111"/>
        <end position="121"/>
    </location>
</feature>
<name>A0ABS3XJ70_9ACTN</name>
<reference evidence="4 5" key="1">
    <citation type="submission" date="2020-11" db="EMBL/GenBank/DDBJ databases">
        <title>Streptomyces spirodelae sp. nov., isolated from duckweed.</title>
        <authorList>
            <person name="Saimee Y."/>
            <person name="Duangmal K."/>
        </authorList>
    </citation>
    <scope>NUCLEOTIDE SEQUENCE [LARGE SCALE GENOMIC DNA]</scope>
    <source>
        <strain evidence="4 5">S16-07</strain>
    </source>
</reference>
<feature type="compositionally biased region" description="Basic and acidic residues" evidence="1">
    <location>
        <begin position="64"/>
        <end position="85"/>
    </location>
</feature>
<dbReference type="Proteomes" id="UP001519064">
    <property type="component" value="Unassembled WGS sequence"/>
</dbReference>
<dbReference type="PROSITE" id="PS50231">
    <property type="entry name" value="RICIN_B_LECTIN"/>
    <property type="match status" value="1"/>
</dbReference>
<keyword evidence="2" id="KW-0472">Membrane</keyword>
<gene>
    <name evidence="4" type="ORF">ITI46_27525</name>
</gene>
<keyword evidence="2" id="KW-1133">Transmembrane helix</keyword>
<evidence type="ECO:0000259" key="3">
    <source>
        <dbReference type="Pfam" id="PF00652"/>
    </source>
</evidence>
<keyword evidence="5" id="KW-1185">Reference proteome</keyword>
<dbReference type="RefSeq" id="WP_209242607.1">
    <property type="nucleotide sequence ID" value="NZ_JADKMA010000185.1"/>
</dbReference>
<dbReference type="InterPro" id="IPR035992">
    <property type="entry name" value="Ricin_B-like_lectins"/>
</dbReference>
<proteinExistence type="predicted"/>
<dbReference type="EMBL" id="JADKMA010000185">
    <property type="protein sequence ID" value="MBO8195370.1"/>
    <property type="molecule type" value="Genomic_DNA"/>
</dbReference>
<feature type="compositionally biased region" description="Basic and acidic residues" evidence="1">
    <location>
        <begin position="92"/>
        <end position="109"/>
    </location>
</feature>
<evidence type="ECO:0000313" key="5">
    <source>
        <dbReference type="Proteomes" id="UP001519064"/>
    </source>
</evidence>
<dbReference type="SUPFAM" id="SSF50370">
    <property type="entry name" value="Ricin B-like lectins"/>
    <property type="match status" value="1"/>
</dbReference>
<evidence type="ECO:0000256" key="2">
    <source>
        <dbReference type="SAM" id="Phobius"/>
    </source>
</evidence>
<dbReference type="CDD" id="cd00161">
    <property type="entry name" value="beta-trefoil_Ricin-like"/>
    <property type="match status" value="1"/>
</dbReference>
<evidence type="ECO:0000256" key="1">
    <source>
        <dbReference type="SAM" id="MobiDB-lite"/>
    </source>
</evidence>
<feature type="region of interest" description="Disordered" evidence="1">
    <location>
        <begin position="64"/>
        <end position="143"/>
    </location>
</feature>
<feature type="compositionally biased region" description="Basic and acidic residues" evidence="1">
    <location>
        <begin position="129"/>
        <end position="138"/>
    </location>
</feature>
<feature type="region of interest" description="Disordered" evidence="1">
    <location>
        <begin position="1"/>
        <end position="38"/>
    </location>
</feature>
<evidence type="ECO:0000313" key="4">
    <source>
        <dbReference type="EMBL" id="MBO8195370.1"/>
    </source>
</evidence>
<organism evidence="4 5">
    <name type="scientific">Streptomyces oryzae</name>
    <dbReference type="NCBI Taxonomy" id="1434886"/>
    <lineage>
        <taxon>Bacteria</taxon>
        <taxon>Bacillati</taxon>
        <taxon>Actinomycetota</taxon>
        <taxon>Actinomycetes</taxon>
        <taxon>Kitasatosporales</taxon>
        <taxon>Streptomycetaceae</taxon>
        <taxon>Streptomyces</taxon>
    </lineage>
</organism>
<dbReference type="InterPro" id="IPR000772">
    <property type="entry name" value="Ricin_B_lectin"/>
</dbReference>